<dbReference type="AlphaFoldDB" id="A0A4P9YCA4"/>
<proteinExistence type="predicted"/>
<protein>
    <recommendedName>
        <fullName evidence="3">RNase III domain-containing protein</fullName>
    </recommendedName>
</protein>
<evidence type="ECO:0000313" key="2">
    <source>
        <dbReference type="Proteomes" id="UP000281549"/>
    </source>
</evidence>
<dbReference type="InterPro" id="IPR036389">
    <property type="entry name" value="RNase_III_sf"/>
</dbReference>
<dbReference type="GO" id="GO:0006396">
    <property type="term" value="P:RNA processing"/>
    <property type="evidence" value="ECO:0007669"/>
    <property type="project" value="InterPro"/>
</dbReference>
<evidence type="ECO:0000313" key="1">
    <source>
        <dbReference type="EMBL" id="RKP16906.1"/>
    </source>
</evidence>
<name>A0A4P9YCA4_ROZAC</name>
<dbReference type="Gene3D" id="1.10.1520.10">
    <property type="entry name" value="Ribonuclease III domain"/>
    <property type="match status" value="1"/>
</dbReference>
<dbReference type="GO" id="GO:0004525">
    <property type="term" value="F:ribonuclease III activity"/>
    <property type="evidence" value="ECO:0007669"/>
    <property type="project" value="InterPro"/>
</dbReference>
<dbReference type="Proteomes" id="UP000281549">
    <property type="component" value="Unassembled WGS sequence"/>
</dbReference>
<gene>
    <name evidence="1" type="ORF">ROZALSC1DRAFT_24755</name>
</gene>
<sequence length="147" mass="16780">MFKPPLPPKIYCDAYEALIGACFIAFGWDQVKKIVLSHFEPIFRSFLHPELYIPRYPSIGYLKELFVKVDLKVEFHNVPLEANEKWVAENLEHLRSTDTTLGDKLCGVLLEGSKVSEICFSLGNKKSVEIALSVKAIEKYFAIELDK</sequence>
<reference evidence="2" key="1">
    <citation type="journal article" date="2018" name="Nat. Microbiol.">
        <title>Leveraging single-cell genomics to expand the fungal tree of life.</title>
        <authorList>
            <person name="Ahrendt S.R."/>
            <person name="Quandt C.A."/>
            <person name="Ciobanu D."/>
            <person name="Clum A."/>
            <person name="Salamov A."/>
            <person name="Andreopoulos B."/>
            <person name="Cheng J.F."/>
            <person name="Woyke T."/>
            <person name="Pelin A."/>
            <person name="Henrissat B."/>
            <person name="Reynolds N.K."/>
            <person name="Benny G.L."/>
            <person name="Smith M.E."/>
            <person name="James T.Y."/>
            <person name="Grigoriev I.V."/>
        </authorList>
    </citation>
    <scope>NUCLEOTIDE SEQUENCE [LARGE SCALE GENOMIC DNA]</scope>
    <source>
        <strain evidence="2">CSF55</strain>
    </source>
</reference>
<dbReference type="EMBL" id="ML006150">
    <property type="protein sequence ID" value="RKP16906.1"/>
    <property type="molecule type" value="Genomic_DNA"/>
</dbReference>
<evidence type="ECO:0008006" key="3">
    <source>
        <dbReference type="Google" id="ProtNLM"/>
    </source>
</evidence>
<accession>A0A4P9YCA4</accession>
<organism evidence="1 2">
    <name type="scientific">Rozella allomycis (strain CSF55)</name>
    <dbReference type="NCBI Taxonomy" id="988480"/>
    <lineage>
        <taxon>Eukaryota</taxon>
        <taxon>Fungi</taxon>
        <taxon>Fungi incertae sedis</taxon>
        <taxon>Cryptomycota</taxon>
        <taxon>Cryptomycota incertae sedis</taxon>
        <taxon>Rozella</taxon>
    </lineage>
</organism>
<dbReference type="SUPFAM" id="SSF69065">
    <property type="entry name" value="RNase III domain-like"/>
    <property type="match status" value="1"/>
</dbReference>